<feature type="domain" description="FAD/NAD(P)-binding" evidence="11">
    <location>
        <begin position="385"/>
        <end position="608"/>
    </location>
</feature>
<evidence type="ECO:0000256" key="4">
    <source>
        <dbReference type="ARBA" id="ARBA00022630"/>
    </source>
</evidence>
<dbReference type="InterPro" id="IPR036188">
    <property type="entry name" value="FAD/NAD-bd_sf"/>
</dbReference>
<evidence type="ECO:0000256" key="2">
    <source>
        <dbReference type="ARBA" id="ARBA00001966"/>
    </source>
</evidence>
<dbReference type="Pfam" id="PF00724">
    <property type="entry name" value="Oxidored_FMN"/>
    <property type="match status" value="1"/>
</dbReference>
<name>A0A4R3KGP2_9FIRM</name>
<accession>A0A4R3KGP2</accession>
<evidence type="ECO:0000259" key="10">
    <source>
        <dbReference type="Pfam" id="PF00724"/>
    </source>
</evidence>
<dbReference type="Pfam" id="PF07992">
    <property type="entry name" value="Pyr_redox_2"/>
    <property type="match status" value="1"/>
</dbReference>
<dbReference type="Gene3D" id="3.40.50.720">
    <property type="entry name" value="NAD(P)-binding Rossmann-like Domain"/>
    <property type="match status" value="1"/>
</dbReference>
<dbReference type="OrthoDB" id="9772736at2"/>
<dbReference type="InterPro" id="IPR001155">
    <property type="entry name" value="OxRdtase_FMN_N"/>
</dbReference>
<dbReference type="GO" id="GO:0010181">
    <property type="term" value="F:FMN binding"/>
    <property type="evidence" value="ECO:0007669"/>
    <property type="project" value="InterPro"/>
</dbReference>
<dbReference type="PANTHER" id="PTHR42917:SF2">
    <property type="entry name" value="2,4-DIENOYL-COA REDUCTASE [(2E)-ENOYL-COA-PRODUCING]"/>
    <property type="match status" value="1"/>
</dbReference>
<comment type="caution">
    <text evidence="12">The sequence shown here is derived from an EMBL/GenBank/DDBJ whole genome shotgun (WGS) entry which is preliminary data.</text>
</comment>
<evidence type="ECO:0000256" key="5">
    <source>
        <dbReference type="ARBA" id="ARBA00022643"/>
    </source>
</evidence>
<comment type="cofactor">
    <cofactor evidence="2">
        <name>[4Fe-4S] cluster</name>
        <dbReference type="ChEBI" id="CHEBI:49883"/>
    </cofactor>
</comment>
<dbReference type="InterPro" id="IPR051793">
    <property type="entry name" value="NADH:flavin_oxidoreductase"/>
</dbReference>
<keyword evidence="8" id="KW-0408">Iron</keyword>
<dbReference type="PRINTS" id="PR00469">
    <property type="entry name" value="PNDRDTASEII"/>
</dbReference>
<organism evidence="12 13">
    <name type="scientific">Muricomes intestini</name>
    <dbReference type="NCBI Taxonomy" id="1796634"/>
    <lineage>
        <taxon>Bacteria</taxon>
        <taxon>Bacillati</taxon>
        <taxon>Bacillota</taxon>
        <taxon>Clostridia</taxon>
        <taxon>Lachnospirales</taxon>
        <taxon>Lachnospiraceae</taxon>
        <taxon>Muricomes</taxon>
    </lineage>
</organism>
<gene>
    <name evidence="12" type="ORF">EDD59_102150</name>
</gene>
<evidence type="ECO:0000259" key="11">
    <source>
        <dbReference type="Pfam" id="PF07992"/>
    </source>
</evidence>
<dbReference type="EMBL" id="SLZZ01000002">
    <property type="protein sequence ID" value="TCS82283.1"/>
    <property type="molecule type" value="Genomic_DNA"/>
</dbReference>
<evidence type="ECO:0000256" key="7">
    <source>
        <dbReference type="ARBA" id="ARBA00023002"/>
    </source>
</evidence>
<comment type="cofactor">
    <cofactor evidence="1">
        <name>FMN</name>
        <dbReference type="ChEBI" id="CHEBI:58210"/>
    </cofactor>
</comment>
<dbReference type="AlphaFoldDB" id="A0A4R3KGP2"/>
<dbReference type="GO" id="GO:0051536">
    <property type="term" value="F:iron-sulfur cluster binding"/>
    <property type="evidence" value="ECO:0007669"/>
    <property type="project" value="UniProtKB-KW"/>
</dbReference>
<evidence type="ECO:0000313" key="13">
    <source>
        <dbReference type="Proteomes" id="UP000295726"/>
    </source>
</evidence>
<sequence>MKYQKLFTPGKIGSLELKNRIVMSAMGVSFAKSTGETSDDMIAYYEERAKNGCGLIITEITRIDDVNGVGTNCQLSLTDAKHIPQMERLVMAVHKHGAKLFPQLHHPGRQTHARLMQGRPPVAPSPIPCGKCKEMPHELTTKECEDIRNAFVKGAVLAQMAGCDGVELHAAHGYLLNQFLSPHTNKRTDKYGGCFSNRMRIMAEIITAIKHMCGREFPISVRISADEFIDGGNALEDSVKIARTLESYGVDAINVSSGTYESGITIIEPNSYPQGWKKHLAATIRKNVKIPVIAVNCIKEPGMAEQLLEEGVCDFTALGRAHLADAAWVKKAKAGDDIAIRKCLGCMYCFGELESGRKCKCAINATLSREREFANWNYNGDERTAVVVGGGPAGMEAARVLAQRKFNVVLFEKTSVLGGQLNAASKPPHKEKIGWLVETMAEELRRLNVDIRLNTEATVEIVKPLGPAVVFVAAGAAPIIPQIPGVDRANVITAEEYLQNGADVGKSVAVIGSGLTGCETAEDLAGKGHKVTLVEMLKKVGPGVNETVLYDVMSRFNKGDTAILTSHRLMDITDQGVVLLDMKATATTVLPVDTVVLAMGVRPRCNVAQPFIDTFDDVILIGDNVKGGRIAEAISDGFSRAFSF</sequence>
<dbReference type="InterPro" id="IPR023753">
    <property type="entry name" value="FAD/NAD-binding_dom"/>
</dbReference>
<dbReference type="GO" id="GO:0046872">
    <property type="term" value="F:metal ion binding"/>
    <property type="evidence" value="ECO:0007669"/>
    <property type="project" value="UniProtKB-KW"/>
</dbReference>
<keyword evidence="7" id="KW-0560">Oxidoreductase</keyword>
<dbReference type="GO" id="GO:0016491">
    <property type="term" value="F:oxidoreductase activity"/>
    <property type="evidence" value="ECO:0007669"/>
    <property type="project" value="UniProtKB-KW"/>
</dbReference>
<dbReference type="SUPFAM" id="SSF51905">
    <property type="entry name" value="FAD/NAD(P)-binding domain"/>
    <property type="match status" value="1"/>
</dbReference>
<evidence type="ECO:0000313" key="12">
    <source>
        <dbReference type="EMBL" id="TCS82283.1"/>
    </source>
</evidence>
<evidence type="ECO:0000256" key="6">
    <source>
        <dbReference type="ARBA" id="ARBA00022723"/>
    </source>
</evidence>
<evidence type="ECO:0000256" key="9">
    <source>
        <dbReference type="ARBA" id="ARBA00023014"/>
    </source>
</evidence>
<keyword evidence="4" id="KW-0285">Flavoprotein</keyword>
<keyword evidence="5" id="KW-0288">FMN</keyword>
<keyword evidence="6" id="KW-0479">Metal-binding</keyword>
<dbReference type="Gene3D" id="3.50.50.60">
    <property type="entry name" value="FAD/NAD(P)-binding domain"/>
    <property type="match status" value="1"/>
</dbReference>
<dbReference type="SUPFAM" id="SSF51395">
    <property type="entry name" value="FMN-linked oxidoreductases"/>
    <property type="match status" value="1"/>
</dbReference>
<keyword evidence="9" id="KW-0411">Iron-sulfur</keyword>
<dbReference type="InterPro" id="IPR013785">
    <property type="entry name" value="Aldolase_TIM"/>
</dbReference>
<dbReference type="Proteomes" id="UP000295726">
    <property type="component" value="Unassembled WGS sequence"/>
</dbReference>
<comment type="similarity">
    <text evidence="3">In the N-terminal section; belongs to the NADH:flavin oxidoreductase/NADH oxidase family.</text>
</comment>
<reference evidence="12 13" key="1">
    <citation type="submission" date="2019-03" db="EMBL/GenBank/DDBJ databases">
        <title>Genomic Encyclopedia of Type Strains, Phase IV (KMG-IV): sequencing the most valuable type-strain genomes for metagenomic binning, comparative biology and taxonomic classification.</title>
        <authorList>
            <person name="Goeker M."/>
        </authorList>
    </citation>
    <scope>NUCLEOTIDE SEQUENCE [LARGE SCALE GENOMIC DNA]</scope>
    <source>
        <strain evidence="12 13">DSM 29489</strain>
    </source>
</reference>
<dbReference type="RefSeq" id="WP_132378481.1">
    <property type="nucleotide sequence ID" value="NZ_SLZZ01000002.1"/>
</dbReference>
<dbReference type="CDD" id="cd02803">
    <property type="entry name" value="OYE_like_FMN_family"/>
    <property type="match status" value="1"/>
</dbReference>
<dbReference type="Gene3D" id="3.20.20.70">
    <property type="entry name" value="Aldolase class I"/>
    <property type="match status" value="1"/>
</dbReference>
<protein>
    <submittedName>
        <fullName evidence="12">2,4-dienoyl-CoA reductase-like NADH-dependent reductase (Old Yellow Enzyme family)</fullName>
    </submittedName>
</protein>
<evidence type="ECO:0000256" key="1">
    <source>
        <dbReference type="ARBA" id="ARBA00001917"/>
    </source>
</evidence>
<dbReference type="PRINTS" id="PR00368">
    <property type="entry name" value="FADPNR"/>
</dbReference>
<evidence type="ECO:0000256" key="8">
    <source>
        <dbReference type="ARBA" id="ARBA00023004"/>
    </source>
</evidence>
<dbReference type="PANTHER" id="PTHR42917">
    <property type="entry name" value="2,4-DIENOYL-COA REDUCTASE"/>
    <property type="match status" value="1"/>
</dbReference>
<evidence type="ECO:0000256" key="3">
    <source>
        <dbReference type="ARBA" id="ARBA00011048"/>
    </source>
</evidence>
<keyword evidence="13" id="KW-1185">Reference proteome</keyword>
<feature type="domain" description="NADH:flavin oxidoreductase/NADH oxidase N-terminal" evidence="10">
    <location>
        <begin position="5"/>
        <end position="335"/>
    </location>
</feature>
<proteinExistence type="inferred from homology"/>